<evidence type="ECO:0000313" key="1">
    <source>
        <dbReference type="EMBL" id="EHJ09630.1"/>
    </source>
</evidence>
<sequence>MKVTKLSLNSNALMNLFLNTVQKELERLFFDSNQQIIIYLKNINNSHIIVSNLSQEQKCCPIKLIKTLKKTKSIFLKESAPNNFWKILSNCQV</sequence>
<accession>G5JDV2</accession>
<dbReference type="GeneID" id="88768881"/>
<gene>
    <name evidence="1" type="ORF">CWATWH0003_5591</name>
</gene>
<comment type="caution">
    <text evidence="1">The sequence shown here is derived from an EMBL/GenBank/DDBJ whole genome shotgun (WGS) entry which is preliminary data.</text>
</comment>
<dbReference type="EMBL" id="AESD01000884">
    <property type="protein sequence ID" value="EHJ09630.1"/>
    <property type="molecule type" value="Genomic_DNA"/>
</dbReference>
<dbReference type="PATRIC" id="fig|423471.3.peg.5223"/>
<dbReference type="AlphaFoldDB" id="G5JDV2"/>
<proteinExistence type="predicted"/>
<protein>
    <submittedName>
        <fullName evidence="1">Uncharacterized protein</fullName>
    </submittedName>
</protein>
<reference evidence="1 2" key="1">
    <citation type="journal article" date="2011" name="Front. Microbiol.">
        <title>Two Strains of Crocosphaera watsonii with Highly Conserved Genomes are Distinguished by Strain-Specific Features.</title>
        <authorList>
            <person name="Bench S.R."/>
            <person name="Ilikchyan I.N."/>
            <person name="Tripp H.J."/>
            <person name="Zehr J.P."/>
        </authorList>
    </citation>
    <scope>NUCLEOTIDE SEQUENCE [LARGE SCALE GENOMIC DNA]</scope>
    <source>
        <strain evidence="1 2">WH 0003</strain>
    </source>
</reference>
<dbReference type="RefSeq" id="WP_007313326.1">
    <property type="nucleotide sequence ID" value="NZ_AESD01000884.1"/>
</dbReference>
<name>G5JDV2_CROWT</name>
<dbReference type="Proteomes" id="UP000003477">
    <property type="component" value="Unassembled WGS sequence"/>
</dbReference>
<evidence type="ECO:0000313" key="2">
    <source>
        <dbReference type="Proteomes" id="UP000003477"/>
    </source>
</evidence>
<organism evidence="1 2">
    <name type="scientific">Crocosphaera watsonii WH 0003</name>
    <dbReference type="NCBI Taxonomy" id="423471"/>
    <lineage>
        <taxon>Bacteria</taxon>
        <taxon>Bacillati</taxon>
        <taxon>Cyanobacteriota</taxon>
        <taxon>Cyanophyceae</taxon>
        <taxon>Oscillatoriophycideae</taxon>
        <taxon>Chroococcales</taxon>
        <taxon>Aphanothecaceae</taxon>
        <taxon>Crocosphaera</taxon>
    </lineage>
</organism>